<feature type="region of interest" description="Disordered" evidence="1">
    <location>
        <begin position="69"/>
        <end position="173"/>
    </location>
</feature>
<reference evidence="2" key="1">
    <citation type="submission" date="2021-01" db="UniProtKB">
        <authorList>
            <consortium name="EnsemblPlants"/>
        </authorList>
    </citation>
    <scope>IDENTIFICATION</scope>
</reference>
<evidence type="ECO:0000313" key="2">
    <source>
        <dbReference type="EnsemblPlants" id="Kaladp0076s0030.1.v1.1"/>
    </source>
</evidence>
<feature type="compositionally biased region" description="Pro residues" evidence="1">
    <location>
        <begin position="597"/>
        <end position="612"/>
    </location>
</feature>
<feature type="region of interest" description="Disordered" evidence="1">
    <location>
        <begin position="330"/>
        <end position="358"/>
    </location>
</feature>
<dbReference type="OMA" id="CCEYEVT"/>
<dbReference type="EnsemblPlants" id="Kaladp0076s0030.1.v1.1">
    <property type="protein sequence ID" value="Kaladp0076s0030.1.v1.1"/>
    <property type="gene ID" value="Kaladp0076s0030.v1.1"/>
</dbReference>
<evidence type="ECO:0000313" key="3">
    <source>
        <dbReference type="Proteomes" id="UP000594263"/>
    </source>
</evidence>
<proteinExistence type="predicted"/>
<dbReference type="Proteomes" id="UP000594263">
    <property type="component" value="Unplaced"/>
</dbReference>
<keyword evidence="3" id="KW-1185">Reference proteome</keyword>
<sequence>MGGAGEEAGGADESGKKEKEEEGDSFIHKPYNKLQHKMAKLGFSVRDDEQAAPLAVVPLRVVAVAVKVPKTPSPPHAPSHGPAKMFSFGPFSPPAALSAGQNEDSESKKSPQIRIKFTGPKPPSPRSGPEPIPAPKARLLKRKDQTTYLRRRPAHRPPTYAAEPDPDAPMGPPELEIRRTPYETVKKALTYLKGDLPVTEPPQSQPKEEDLWLSERPWYSLDDLTDRLWTVEAVVNELDKYLKSMPENISSGMEAAMRAFTKFQMMGRPQTAEQSASLVPKTPSPTWTLPLLPLTGPGNAFSFGQFFPSGSSNAGQSSDPLNKKKQVGIKFKEPNPKPPNPPAHRAPANVPEPDPDEPELCRTPYQTVKKALTYLKGDLPVTAPDKAEPWRACQDPTQPWMLDVMEQFTVGRRWTVDEVVRQLDEYVDITLPTTISSKALTEILDEFQARVGVGMKQGFYQLMCRSALDFQSYLAQNFPFDYQDAAAEGGGGSEFDCCEYEVTSPTKFVSADPVGEETAFDMWEKFQLSPPPPLTVVESESSVPKTPSPPFSMTLTGPGSDFASNFGPFFPSRSSTVGHSSPDSKKRKLDSTSFEGPAPPAPPVPVPEPAPKPSLLEESQTTYLRPRPAHRPPARPDPHMGPPPFRIRRTPYHTVKRALTLSQQEVGMTSVSTNELRQIADADTGSDPLSQYSIADVPPDILTVEVLLTELDKYLCSIPQLVSSDEMKEQLAEFQFRVGLPRRPYFYSLMWTGACDFLGYLRRFFFMLEVLNGEDAGAGGCGG</sequence>
<feature type="region of interest" description="Disordered" evidence="1">
    <location>
        <begin position="573"/>
        <end position="648"/>
    </location>
</feature>
<feature type="region of interest" description="Disordered" evidence="1">
    <location>
        <begin position="531"/>
        <end position="558"/>
    </location>
</feature>
<feature type="compositionally biased region" description="Pro residues" evidence="1">
    <location>
        <begin position="120"/>
        <end position="134"/>
    </location>
</feature>
<accession>A0A7N0ULW1</accession>
<protein>
    <submittedName>
        <fullName evidence="2">Uncharacterized protein</fullName>
    </submittedName>
</protein>
<feature type="region of interest" description="Disordered" evidence="1">
    <location>
        <begin position="1"/>
        <end position="31"/>
    </location>
</feature>
<evidence type="ECO:0000256" key="1">
    <source>
        <dbReference type="SAM" id="MobiDB-lite"/>
    </source>
</evidence>
<organism evidence="2 3">
    <name type="scientific">Kalanchoe fedtschenkoi</name>
    <name type="common">Lavender scallops</name>
    <name type="synonym">South American air plant</name>
    <dbReference type="NCBI Taxonomy" id="63787"/>
    <lineage>
        <taxon>Eukaryota</taxon>
        <taxon>Viridiplantae</taxon>
        <taxon>Streptophyta</taxon>
        <taxon>Embryophyta</taxon>
        <taxon>Tracheophyta</taxon>
        <taxon>Spermatophyta</taxon>
        <taxon>Magnoliopsida</taxon>
        <taxon>eudicotyledons</taxon>
        <taxon>Gunneridae</taxon>
        <taxon>Pentapetalae</taxon>
        <taxon>Saxifragales</taxon>
        <taxon>Crassulaceae</taxon>
        <taxon>Kalanchoe</taxon>
    </lineage>
</organism>
<name>A0A7N0ULW1_KALFE</name>
<dbReference type="AlphaFoldDB" id="A0A7N0ULW1"/>
<feature type="compositionally biased region" description="Polar residues" evidence="1">
    <location>
        <begin position="538"/>
        <end position="557"/>
    </location>
</feature>
<dbReference type="Gramene" id="Kaladp0076s0030.1.v1.1">
    <property type="protein sequence ID" value="Kaladp0076s0030.1.v1.1"/>
    <property type="gene ID" value="Kaladp0076s0030.v1.1"/>
</dbReference>